<comment type="caution">
    <text evidence="3">The sequence shown here is derived from an EMBL/GenBank/DDBJ whole genome shotgun (WGS) entry which is preliminary data.</text>
</comment>
<evidence type="ECO:0000313" key="3">
    <source>
        <dbReference type="EMBL" id="KAF6730221.1"/>
    </source>
</evidence>
<feature type="domain" description="VPS13-like middle region" evidence="2">
    <location>
        <begin position="3"/>
        <end position="93"/>
    </location>
</feature>
<evidence type="ECO:0000259" key="2">
    <source>
        <dbReference type="Pfam" id="PF25033"/>
    </source>
</evidence>
<evidence type="ECO:0000256" key="1">
    <source>
        <dbReference type="SAM" id="MobiDB-lite"/>
    </source>
</evidence>
<dbReference type="Pfam" id="PF25033">
    <property type="entry name" value="VPS13_M"/>
    <property type="match status" value="1"/>
</dbReference>
<dbReference type="InterPro" id="IPR056747">
    <property type="entry name" value="VPS13-like_M"/>
</dbReference>
<reference evidence="3" key="1">
    <citation type="journal article" name="BMC Genomics">
        <title>Long-read sequencing and de novo genome assembly of marine medaka (Oryzias melastigma).</title>
        <authorList>
            <person name="Liang P."/>
            <person name="Saqib H.S.A."/>
            <person name="Ni X."/>
            <person name="Shen Y."/>
        </authorList>
    </citation>
    <scope>NUCLEOTIDE SEQUENCE</scope>
    <source>
        <strain evidence="3">Bigg-433</strain>
    </source>
</reference>
<dbReference type="EMBL" id="WKFB01000243">
    <property type="protein sequence ID" value="KAF6730221.1"/>
    <property type="molecule type" value="Genomic_DNA"/>
</dbReference>
<organism evidence="3 4">
    <name type="scientific">Oryzias melastigma</name>
    <name type="common">Marine medaka</name>
    <dbReference type="NCBI Taxonomy" id="30732"/>
    <lineage>
        <taxon>Eukaryota</taxon>
        <taxon>Metazoa</taxon>
        <taxon>Chordata</taxon>
        <taxon>Craniata</taxon>
        <taxon>Vertebrata</taxon>
        <taxon>Euteleostomi</taxon>
        <taxon>Actinopterygii</taxon>
        <taxon>Neopterygii</taxon>
        <taxon>Teleostei</taxon>
        <taxon>Neoteleostei</taxon>
        <taxon>Acanthomorphata</taxon>
        <taxon>Ovalentaria</taxon>
        <taxon>Atherinomorphae</taxon>
        <taxon>Beloniformes</taxon>
        <taxon>Adrianichthyidae</taxon>
        <taxon>Oryziinae</taxon>
        <taxon>Oryzias</taxon>
    </lineage>
</organism>
<gene>
    <name evidence="3" type="ORF">FQA47_015203</name>
</gene>
<evidence type="ECO:0000313" key="4">
    <source>
        <dbReference type="Proteomes" id="UP000646548"/>
    </source>
</evidence>
<sequence>MVSLQMASVQYVHTQRFQAELVAFIHHFTQLQDILGRQRAAMEGQTVRDSPQRASRVLLDIEAGAPVIVIPESSQSPRVIVANFGQLRVKNRFLPAGASGTFSLRDKVEKLTMVHAFFPSLDTVKSTAENSDGQDLPEGSVPNSSNSTFNRPCSLNTTGVPDKTRPGSSGK</sequence>
<proteinExistence type="predicted"/>
<name>A0A834FD60_ORYME</name>
<feature type="region of interest" description="Disordered" evidence="1">
    <location>
        <begin position="126"/>
        <end position="171"/>
    </location>
</feature>
<dbReference type="AlphaFoldDB" id="A0A834FD60"/>
<protein>
    <submittedName>
        <fullName evidence="3">Vacuolar protein sorting-associated protein 13D</fullName>
    </submittedName>
</protein>
<accession>A0A834FD60</accession>
<feature type="compositionally biased region" description="Polar residues" evidence="1">
    <location>
        <begin position="141"/>
        <end position="159"/>
    </location>
</feature>
<dbReference type="Proteomes" id="UP000646548">
    <property type="component" value="Unassembled WGS sequence"/>
</dbReference>